<feature type="region of interest" description="Disordered" evidence="1">
    <location>
        <begin position="1"/>
        <end position="33"/>
    </location>
</feature>
<reference evidence="3" key="1">
    <citation type="submission" date="2015-06" db="EMBL/GenBank/DDBJ databases">
        <authorList>
            <person name="Hoefler B.C."/>
            <person name="Straight P.D."/>
        </authorList>
    </citation>
    <scope>NUCLEOTIDE SEQUENCE</scope>
</reference>
<evidence type="ECO:0000313" key="3">
    <source>
        <dbReference type="EMBL" id="JAI45899.1"/>
    </source>
</evidence>
<gene>
    <name evidence="2" type="ORF">c1_g4_i1</name>
    <name evidence="3" type="ORF">c1_g4_i5</name>
</gene>
<protein>
    <submittedName>
        <fullName evidence="3">Uncharacterized protein</fullName>
    </submittedName>
</protein>
<evidence type="ECO:0000313" key="2">
    <source>
        <dbReference type="EMBL" id="JAI45236.1"/>
    </source>
</evidence>
<dbReference type="AlphaFoldDB" id="A0A0K8W4B5"/>
<accession>A0A0K8W4B5</accession>
<organism evidence="3">
    <name type="scientific">Bactrocera latifrons</name>
    <name type="common">Malaysian fruit fly</name>
    <name type="synonym">Chaetodacus latifrons</name>
    <dbReference type="NCBI Taxonomy" id="174628"/>
    <lineage>
        <taxon>Eukaryota</taxon>
        <taxon>Metazoa</taxon>
        <taxon>Ecdysozoa</taxon>
        <taxon>Arthropoda</taxon>
        <taxon>Hexapoda</taxon>
        <taxon>Insecta</taxon>
        <taxon>Pterygota</taxon>
        <taxon>Neoptera</taxon>
        <taxon>Endopterygota</taxon>
        <taxon>Diptera</taxon>
        <taxon>Brachycera</taxon>
        <taxon>Muscomorpha</taxon>
        <taxon>Tephritoidea</taxon>
        <taxon>Tephritidae</taxon>
        <taxon>Bactrocera</taxon>
        <taxon>Bactrocera</taxon>
    </lineage>
</organism>
<proteinExistence type="predicted"/>
<name>A0A0K8W4B5_BACLA</name>
<dbReference type="EMBL" id="GDHF01007078">
    <property type="protein sequence ID" value="JAI45236.1"/>
    <property type="molecule type" value="Transcribed_RNA"/>
</dbReference>
<evidence type="ECO:0000256" key="1">
    <source>
        <dbReference type="SAM" id="MobiDB-lite"/>
    </source>
</evidence>
<sequence length="179" mass="19541">MSQAAPHAAPSRRGARSESATHSSRPHTPIPICSSWRTSAKRNVVAASAAWTTTSSVYGAEQRCGNVATASAPFRLNIRLGGPGWLNELLRPPLITTKLHPTHTHHTPHIILSSHTTHTTLNASSLPPTLHTTTQRIIIYTTSFTPHTRTPSIINKRDWRTAPNALSFFDPCAYTCQPV</sequence>
<dbReference type="EMBL" id="GDHF01006415">
    <property type="protein sequence ID" value="JAI45899.1"/>
    <property type="molecule type" value="Transcribed_RNA"/>
</dbReference>